<dbReference type="EMBL" id="OY731400">
    <property type="protein sequence ID" value="CAJ1939286.1"/>
    <property type="molecule type" value="Genomic_DNA"/>
</dbReference>
<gene>
    <name evidence="2" type="ORF">AYBTSS11_LOCUS9045</name>
</gene>
<evidence type="ECO:0000313" key="3">
    <source>
        <dbReference type="Proteomes" id="UP001189624"/>
    </source>
</evidence>
<organism evidence="2 3">
    <name type="scientific">Sphenostylis stenocarpa</name>
    <dbReference type="NCBI Taxonomy" id="92480"/>
    <lineage>
        <taxon>Eukaryota</taxon>
        <taxon>Viridiplantae</taxon>
        <taxon>Streptophyta</taxon>
        <taxon>Embryophyta</taxon>
        <taxon>Tracheophyta</taxon>
        <taxon>Spermatophyta</taxon>
        <taxon>Magnoliopsida</taxon>
        <taxon>eudicotyledons</taxon>
        <taxon>Gunneridae</taxon>
        <taxon>Pentapetalae</taxon>
        <taxon>rosids</taxon>
        <taxon>fabids</taxon>
        <taxon>Fabales</taxon>
        <taxon>Fabaceae</taxon>
        <taxon>Papilionoideae</taxon>
        <taxon>50 kb inversion clade</taxon>
        <taxon>NPAAA clade</taxon>
        <taxon>indigoferoid/millettioid clade</taxon>
        <taxon>Phaseoleae</taxon>
        <taxon>Sphenostylis</taxon>
    </lineage>
</organism>
<dbReference type="Proteomes" id="UP001189624">
    <property type="component" value="Chromosome 3"/>
</dbReference>
<name>A0AA86STE4_9FABA</name>
<evidence type="ECO:0000313" key="2">
    <source>
        <dbReference type="EMBL" id="CAJ1939286.1"/>
    </source>
</evidence>
<reference evidence="2" key="1">
    <citation type="submission" date="2023-10" db="EMBL/GenBank/DDBJ databases">
        <authorList>
            <person name="Domelevo Entfellner J.-B."/>
        </authorList>
    </citation>
    <scope>NUCLEOTIDE SEQUENCE</scope>
</reference>
<keyword evidence="3" id="KW-1185">Reference proteome</keyword>
<proteinExistence type="predicted"/>
<feature type="region of interest" description="Disordered" evidence="1">
    <location>
        <begin position="1"/>
        <end position="20"/>
    </location>
</feature>
<sequence length="502" mass="53211">MGMSDEEFGQRGWRGDKFGAQRGAMSEGGNGWWLRWFGVCGGLGAKLGCGDLFSGRSMDIRQQGTEGFQNESSNTVPQTIPQATTNEMNGLSPLSFLPMNEYEEIMALLTDDNDISQQDHTWIQPKTFLTSEEEDSVELLFQLDHSFSIEEILGEDQTLSSQTQVGGSSSHELRDFVEQSVTTDTTSTIPLDSNSSDRMNISISPGVVVSNVSTTTFGERSSNEPAQQLGDNMGVFNPIFSSENFSTSSLSMPENNPNVWPSGSDAFYPPRAGASFGDSTFPNTTGNSFTQFESPSFSVHPYGCASASFGTSASASDLVGDSVTQFPVFPYAGPVVGSGAAANNLDGNFPVHPYVGASASTSVGPIAGPSTTTFVGTGAGAKNLDGNSLIRHQSSGFPVHTYGSDSADAGGIASASGSASDARVFSGAADANASPYGSNEQFTRDHRFEMSRTNPLAAPSTMGANTCASPVPMMTRYNQTKSFPRQPVLMDIKDLVQSWEVD</sequence>
<protein>
    <submittedName>
        <fullName evidence="2">Uncharacterized protein</fullName>
    </submittedName>
</protein>
<dbReference type="Gramene" id="rna-AYBTSS11_LOCUS9045">
    <property type="protein sequence ID" value="CAJ1939286.1"/>
    <property type="gene ID" value="gene-AYBTSS11_LOCUS9045"/>
</dbReference>
<dbReference type="AlphaFoldDB" id="A0AA86STE4"/>
<accession>A0AA86STE4</accession>
<evidence type="ECO:0000256" key="1">
    <source>
        <dbReference type="SAM" id="MobiDB-lite"/>
    </source>
</evidence>